<dbReference type="OrthoDB" id="674604at2759"/>
<keyword evidence="3" id="KW-1185">Reference proteome</keyword>
<dbReference type="PANTHER" id="PTHR44489">
    <property type="match status" value="1"/>
</dbReference>
<sequence>MSISFPNKIPLVSEHAFFLPSFWSQEFFTNWKYWVRRWVCERIDGDLGKKLDELRNGDVKENGEMKLAMPSFAIVGMELCEALANLHSDGLVCGSLALSCFSFDPFGRGFVNPNEVLVLGRRVRKCLAEFATCGSQRKIHEEKFIEFMELYKGWVERVRTTLEVSLGSELVPLHQILSKCLEFDPGSRPKVTDVWKCIRELLVKPHIDILVGVHSLGSMEDMIHCLMLGNLCDTPKESDTESRRQDEFDLQGINGAEQQTGVGNIDTGLVEGLRLGKFESIDLQGHLDCITGLAVGGGFIFGSSFDKTVHVWSLQNFSHVQSFVSHEHRVMSVVFVNATEPLCISGDSGSGICVWSIGVVLGQERLKKWYEQKDWRYSGIHALAVSGTEHLYTGSGDKSIKAWSPRDYTLTCTMNGHKSVVSSLAVCDGVLYSGSWDGTIRLWSLMYEILISCDTSAFSFSFFQLWKNDVLSSSIETQSGAIFALDIKEKLLFLGGWNKGVDVKEVSGDELHIDTRSIGSIACSSVITALLYWEGKLFVGFAVRIIKVCNTLITFPPYNINNELSLSLELCSVLLCS</sequence>
<evidence type="ECO:0000313" key="2">
    <source>
        <dbReference type="EMBL" id="KAF9616769.1"/>
    </source>
</evidence>
<dbReference type="SMART" id="SM00320">
    <property type="entry name" value="WD40"/>
    <property type="match status" value="4"/>
</dbReference>
<dbReference type="PANTHER" id="PTHR44489:SF11">
    <property type="entry name" value="WD REPEAT DOMAIN 86"/>
    <property type="match status" value="1"/>
</dbReference>
<dbReference type="InterPro" id="IPR036322">
    <property type="entry name" value="WD40_repeat_dom_sf"/>
</dbReference>
<comment type="caution">
    <text evidence="2">The sequence shown here is derived from an EMBL/GenBank/DDBJ whole genome shotgun (WGS) entry which is preliminary data.</text>
</comment>
<feature type="repeat" description="WD" evidence="1">
    <location>
        <begin position="414"/>
        <end position="445"/>
    </location>
</feature>
<evidence type="ECO:0000256" key="1">
    <source>
        <dbReference type="PROSITE-ProRule" id="PRU00221"/>
    </source>
</evidence>
<dbReference type="Gene3D" id="2.130.10.10">
    <property type="entry name" value="YVTN repeat-like/Quinoprotein amine dehydrogenase"/>
    <property type="match status" value="1"/>
</dbReference>
<name>A0A835IGM1_9MAGN</name>
<dbReference type="InterPro" id="IPR015943">
    <property type="entry name" value="WD40/YVTN_repeat-like_dom_sf"/>
</dbReference>
<protein>
    <submittedName>
        <fullName evidence="2">Uncharacterized protein</fullName>
    </submittedName>
</protein>
<dbReference type="SUPFAM" id="SSF56112">
    <property type="entry name" value="Protein kinase-like (PK-like)"/>
    <property type="match status" value="1"/>
</dbReference>
<dbReference type="InterPro" id="IPR001680">
    <property type="entry name" value="WD40_rpt"/>
</dbReference>
<organism evidence="2 3">
    <name type="scientific">Coptis chinensis</name>
    <dbReference type="NCBI Taxonomy" id="261450"/>
    <lineage>
        <taxon>Eukaryota</taxon>
        <taxon>Viridiplantae</taxon>
        <taxon>Streptophyta</taxon>
        <taxon>Embryophyta</taxon>
        <taxon>Tracheophyta</taxon>
        <taxon>Spermatophyta</taxon>
        <taxon>Magnoliopsida</taxon>
        <taxon>Ranunculales</taxon>
        <taxon>Ranunculaceae</taxon>
        <taxon>Coptidoideae</taxon>
        <taxon>Coptis</taxon>
    </lineage>
</organism>
<dbReference type="PROSITE" id="PS50082">
    <property type="entry name" value="WD_REPEATS_2"/>
    <property type="match status" value="2"/>
</dbReference>
<reference evidence="2 3" key="1">
    <citation type="submission" date="2020-10" db="EMBL/GenBank/DDBJ databases">
        <title>The Coptis chinensis genome and diversification of protoberbering-type alkaloids.</title>
        <authorList>
            <person name="Wang B."/>
            <person name="Shu S."/>
            <person name="Song C."/>
            <person name="Liu Y."/>
        </authorList>
    </citation>
    <scope>NUCLEOTIDE SEQUENCE [LARGE SCALE GENOMIC DNA]</scope>
    <source>
        <strain evidence="2">HL-2020</strain>
        <tissue evidence="2">Leaf</tissue>
    </source>
</reference>
<dbReference type="Pfam" id="PF00400">
    <property type="entry name" value="WD40"/>
    <property type="match status" value="2"/>
</dbReference>
<evidence type="ECO:0000313" key="3">
    <source>
        <dbReference type="Proteomes" id="UP000631114"/>
    </source>
</evidence>
<dbReference type="InterPro" id="IPR044715">
    <property type="entry name" value="WDR86-like"/>
</dbReference>
<dbReference type="EMBL" id="JADFTS010000003">
    <property type="protein sequence ID" value="KAF9616769.1"/>
    <property type="molecule type" value="Genomic_DNA"/>
</dbReference>
<gene>
    <name evidence="2" type="ORF">IFM89_032322</name>
</gene>
<dbReference type="Proteomes" id="UP000631114">
    <property type="component" value="Unassembled WGS sequence"/>
</dbReference>
<feature type="non-terminal residue" evidence="2">
    <location>
        <position position="1"/>
    </location>
</feature>
<dbReference type="InterPro" id="IPR011009">
    <property type="entry name" value="Kinase-like_dom_sf"/>
</dbReference>
<accession>A0A835IGM1</accession>
<dbReference type="SUPFAM" id="SSF50978">
    <property type="entry name" value="WD40 repeat-like"/>
    <property type="match status" value="1"/>
</dbReference>
<proteinExistence type="predicted"/>
<feature type="repeat" description="WD" evidence="1">
    <location>
        <begin position="283"/>
        <end position="322"/>
    </location>
</feature>
<dbReference type="AlphaFoldDB" id="A0A835IGM1"/>
<dbReference type="PROSITE" id="PS50294">
    <property type="entry name" value="WD_REPEATS_REGION"/>
    <property type="match status" value="1"/>
</dbReference>
<keyword evidence="1" id="KW-0853">WD repeat</keyword>